<proteinExistence type="predicted"/>
<feature type="region of interest" description="Disordered" evidence="1">
    <location>
        <begin position="1"/>
        <end position="22"/>
    </location>
</feature>
<accession>A0AAE1B1S3</accession>
<feature type="compositionally biased region" description="Basic and acidic residues" evidence="1">
    <location>
        <begin position="1"/>
        <end position="18"/>
    </location>
</feature>
<protein>
    <submittedName>
        <fullName evidence="2">Uncharacterized protein</fullName>
    </submittedName>
</protein>
<evidence type="ECO:0000313" key="3">
    <source>
        <dbReference type="Proteomes" id="UP001283361"/>
    </source>
</evidence>
<name>A0AAE1B1S3_9GAST</name>
<gene>
    <name evidence="2" type="ORF">RRG08_017164</name>
</gene>
<comment type="caution">
    <text evidence="2">The sequence shown here is derived from an EMBL/GenBank/DDBJ whole genome shotgun (WGS) entry which is preliminary data.</text>
</comment>
<evidence type="ECO:0000313" key="2">
    <source>
        <dbReference type="EMBL" id="KAK3798249.1"/>
    </source>
</evidence>
<dbReference type="AlphaFoldDB" id="A0AAE1B1S3"/>
<keyword evidence="3" id="KW-1185">Reference proteome</keyword>
<dbReference type="EMBL" id="JAWDGP010000700">
    <property type="protein sequence ID" value="KAK3798249.1"/>
    <property type="molecule type" value="Genomic_DNA"/>
</dbReference>
<dbReference type="Proteomes" id="UP001283361">
    <property type="component" value="Unassembled WGS sequence"/>
</dbReference>
<organism evidence="2 3">
    <name type="scientific">Elysia crispata</name>
    <name type="common">lettuce slug</name>
    <dbReference type="NCBI Taxonomy" id="231223"/>
    <lineage>
        <taxon>Eukaryota</taxon>
        <taxon>Metazoa</taxon>
        <taxon>Spiralia</taxon>
        <taxon>Lophotrochozoa</taxon>
        <taxon>Mollusca</taxon>
        <taxon>Gastropoda</taxon>
        <taxon>Heterobranchia</taxon>
        <taxon>Euthyneura</taxon>
        <taxon>Panpulmonata</taxon>
        <taxon>Sacoglossa</taxon>
        <taxon>Placobranchoidea</taxon>
        <taxon>Plakobranchidae</taxon>
        <taxon>Elysia</taxon>
    </lineage>
</organism>
<reference evidence="2" key="1">
    <citation type="journal article" date="2023" name="G3 (Bethesda)">
        <title>A reference genome for the long-term kleptoplast-retaining sea slug Elysia crispata morphotype clarki.</title>
        <authorList>
            <person name="Eastman K.E."/>
            <person name="Pendleton A.L."/>
            <person name="Shaikh M.A."/>
            <person name="Suttiyut T."/>
            <person name="Ogas R."/>
            <person name="Tomko P."/>
            <person name="Gavelis G."/>
            <person name="Widhalm J.R."/>
            <person name="Wisecaver J.H."/>
        </authorList>
    </citation>
    <scope>NUCLEOTIDE SEQUENCE</scope>
    <source>
        <strain evidence="2">ECLA1</strain>
    </source>
</reference>
<evidence type="ECO:0000256" key="1">
    <source>
        <dbReference type="SAM" id="MobiDB-lite"/>
    </source>
</evidence>
<sequence length="114" mass="13274">MEVEHSKFHSRLQEESLDSRSSTLCAASELTVYSCRLVLHFTECLPTNLTRINHSTREPRRMITVTMFRTEHPPQFRLLCARLPGRPPRPRGAESKELERFSRYITLSTGLFEP</sequence>